<name>A0ABP0JV75_9DINO</name>
<keyword evidence="3" id="KW-1185">Reference proteome</keyword>
<evidence type="ECO:0000313" key="2">
    <source>
        <dbReference type="EMBL" id="CAK9017889.1"/>
    </source>
</evidence>
<evidence type="ECO:0000256" key="1">
    <source>
        <dbReference type="SAM" id="MobiDB-lite"/>
    </source>
</evidence>
<dbReference type="Gene3D" id="3.10.129.110">
    <property type="entry name" value="Polyketide synthase dehydratase"/>
    <property type="match status" value="1"/>
</dbReference>
<organism evidence="2 3">
    <name type="scientific">Durusdinium trenchii</name>
    <dbReference type="NCBI Taxonomy" id="1381693"/>
    <lineage>
        <taxon>Eukaryota</taxon>
        <taxon>Sar</taxon>
        <taxon>Alveolata</taxon>
        <taxon>Dinophyceae</taxon>
        <taxon>Suessiales</taxon>
        <taxon>Symbiodiniaceae</taxon>
        <taxon>Durusdinium</taxon>
    </lineage>
</organism>
<protein>
    <submittedName>
        <fullName evidence="2">Uncharacterized protein</fullName>
    </submittedName>
</protein>
<reference evidence="2 3" key="1">
    <citation type="submission" date="2024-02" db="EMBL/GenBank/DDBJ databases">
        <authorList>
            <person name="Chen Y."/>
            <person name="Shah S."/>
            <person name="Dougan E. K."/>
            <person name="Thang M."/>
            <person name="Chan C."/>
        </authorList>
    </citation>
    <scope>NUCLEOTIDE SEQUENCE [LARGE SCALE GENOMIC DNA]</scope>
</reference>
<dbReference type="InterPro" id="IPR011990">
    <property type="entry name" value="TPR-like_helical_dom_sf"/>
</dbReference>
<gene>
    <name evidence="2" type="ORF">SCF082_LOCUS13855</name>
</gene>
<sequence length="560" mass="60475">MAPPEEQVKELLREAKQLISQLKAEDAAAPAKQALELSRDASDQVSTAEALRLLLLAQMERGDIKPEEALKQVKDEASKLKRSARDGRRAEAMMQFTQAAIHLAKVEPVKAVQLGAEAEAFFQREQDWPTLAEVLEVVAPAHLHRGDGKKAMDAANLILDVAQKMKAPEVEARAWTFVAAGRFMSKSEDAAEAARKALDLCRSGRHRAGEVQTLLELAKGQLTLQDSLSALASAREALKVARDAEIWPQAGRAVEAIVEAQLQAGNPQAALDEAQEQLSSLTPAASKAAAAMMSAVVVATAALKGADAGLERVKGYVEKLRADGNKRGEVQMLHKLATMSPYADYALNTAQAALKMAQHLGFALEEKALKRTLTELYVAKGKIDKAPNRREALLLLQDLARNLEKKDGDGFDDANQNLNGYWPALTQSDVDAAMQKVITMNPPVYLEFLKSHGANVDGKDAPTPAPADIQGLGLQNKLKTGPKPYLYVNFRVGGISYGPRYRCCDLPCAVVDQPGSAVGVLNLQDISDDWERELQYNPSILDCALQNGAAGIFTQLPPGA</sequence>
<dbReference type="SUPFAM" id="SSF48452">
    <property type="entry name" value="TPR-like"/>
    <property type="match status" value="1"/>
</dbReference>
<proteinExistence type="predicted"/>
<dbReference type="EMBL" id="CAXAMM010008602">
    <property type="protein sequence ID" value="CAK9017889.1"/>
    <property type="molecule type" value="Genomic_DNA"/>
</dbReference>
<feature type="region of interest" description="Disordered" evidence="1">
    <location>
        <begin position="67"/>
        <end position="86"/>
    </location>
</feature>
<dbReference type="Proteomes" id="UP001642464">
    <property type="component" value="Unassembled WGS sequence"/>
</dbReference>
<dbReference type="InterPro" id="IPR042104">
    <property type="entry name" value="PKS_dehydratase_sf"/>
</dbReference>
<evidence type="ECO:0000313" key="3">
    <source>
        <dbReference type="Proteomes" id="UP001642464"/>
    </source>
</evidence>
<dbReference type="Gene3D" id="1.25.40.10">
    <property type="entry name" value="Tetratricopeptide repeat domain"/>
    <property type="match status" value="1"/>
</dbReference>
<accession>A0ABP0JV75</accession>
<comment type="caution">
    <text evidence="2">The sequence shown here is derived from an EMBL/GenBank/DDBJ whole genome shotgun (WGS) entry which is preliminary data.</text>
</comment>